<proteinExistence type="predicted"/>
<sequence length="48" mass="5946">MDYFFNPLPLRDFLNKLKDKNLGDTDFYVLTTKKIIYLCRRNKFLYSY</sequence>
<evidence type="ECO:0000313" key="1">
    <source>
        <dbReference type="EMBL" id="KAA6334139.1"/>
    </source>
</evidence>
<protein>
    <submittedName>
        <fullName evidence="1">Uncharacterized protein</fullName>
    </submittedName>
</protein>
<name>A0A5J4RKN2_9ZZZZ</name>
<reference evidence="1" key="1">
    <citation type="submission" date="2019-03" db="EMBL/GenBank/DDBJ databases">
        <title>Single cell metagenomics reveals metabolic interactions within the superorganism composed of flagellate Streblomastix strix and complex community of Bacteroidetes bacteria on its surface.</title>
        <authorList>
            <person name="Treitli S.C."/>
            <person name="Kolisko M."/>
            <person name="Husnik F."/>
            <person name="Keeling P."/>
            <person name="Hampl V."/>
        </authorList>
    </citation>
    <scope>NUCLEOTIDE SEQUENCE</scope>
    <source>
        <strain evidence="1">STM</strain>
    </source>
</reference>
<dbReference type="AlphaFoldDB" id="A0A5J4RKN2"/>
<gene>
    <name evidence="1" type="ORF">EZS27_017516</name>
</gene>
<organism evidence="1">
    <name type="scientific">termite gut metagenome</name>
    <dbReference type="NCBI Taxonomy" id="433724"/>
    <lineage>
        <taxon>unclassified sequences</taxon>
        <taxon>metagenomes</taxon>
        <taxon>organismal metagenomes</taxon>
    </lineage>
</organism>
<dbReference type="EMBL" id="SNRY01001030">
    <property type="protein sequence ID" value="KAA6334139.1"/>
    <property type="molecule type" value="Genomic_DNA"/>
</dbReference>
<comment type="caution">
    <text evidence="1">The sequence shown here is derived from an EMBL/GenBank/DDBJ whole genome shotgun (WGS) entry which is preliminary data.</text>
</comment>
<accession>A0A5J4RKN2</accession>